<dbReference type="InterPro" id="IPR043504">
    <property type="entry name" value="Peptidase_S1_PA_chymotrypsin"/>
</dbReference>
<dbReference type="eggNOG" id="ENOG50305TH">
    <property type="taxonomic scope" value="Bacteria"/>
</dbReference>
<organism evidence="3 4">
    <name type="scientific">Paenibacillus durus</name>
    <name type="common">Paenibacillus azotofixans</name>
    <dbReference type="NCBI Taxonomy" id="44251"/>
    <lineage>
        <taxon>Bacteria</taxon>
        <taxon>Bacillati</taxon>
        <taxon>Bacillota</taxon>
        <taxon>Bacilli</taxon>
        <taxon>Bacillales</taxon>
        <taxon>Paenibacillaceae</taxon>
        <taxon>Paenibacillus</taxon>
    </lineage>
</organism>
<evidence type="ECO:0000313" key="3">
    <source>
        <dbReference type="EMBL" id="AIQ10877.1"/>
    </source>
</evidence>
<dbReference type="InterPro" id="IPR009003">
    <property type="entry name" value="Peptidase_S1_PA"/>
</dbReference>
<dbReference type="AlphaFoldDB" id="A0A089HIE7"/>
<keyword evidence="1" id="KW-0645">Protease</keyword>
<gene>
    <name evidence="3" type="ORF">PDUR_01715</name>
</gene>
<dbReference type="SUPFAM" id="SSF50494">
    <property type="entry name" value="Trypsin-like serine proteases"/>
    <property type="match status" value="1"/>
</dbReference>
<evidence type="ECO:0000256" key="1">
    <source>
        <dbReference type="ARBA" id="ARBA00022825"/>
    </source>
</evidence>
<keyword evidence="1" id="KW-0720">Serine protease</keyword>
<keyword evidence="1" id="KW-0378">Hydrolase</keyword>
<dbReference type="GO" id="GO:0008236">
    <property type="term" value="F:serine-type peptidase activity"/>
    <property type="evidence" value="ECO:0007669"/>
    <property type="project" value="UniProtKB-KW"/>
</dbReference>
<reference evidence="3 4" key="1">
    <citation type="submission" date="2014-08" db="EMBL/GenBank/DDBJ databases">
        <title>Comparative genomics of the Paenibacillus odorifer group.</title>
        <authorList>
            <person name="den Bakker H.C."/>
            <person name="Tsai Y.-C."/>
            <person name="Martin N."/>
            <person name="Korlach J."/>
            <person name="Wiedmann M."/>
        </authorList>
    </citation>
    <scope>NUCLEOTIDE SEQUENCE [LARGE SCALE GENOMIC DNA]</scope>
    <source>
        <strain evidence="3 4">DSM 1735</strain>
    </source>
</reference>
<feature type="signal peptide" evidence="2">
    <location>
        <begin position="1"/>
        <end position="25"/>
    </location>
</feature>
<sequence length="417" mass="45344">MKRKLLSMATILTISIMLLSVSAFAKDLGGMGIPDPVPNSNFDIPIDPGPAPVNAVAISQESEDKEFSQLQDDRVQLQEYMTAHFKDSYAGAYTEKNGSNVILLTSKVNSNNLETLLKEKSKRKDKLKFKYVKYSEDELYKGKEKILKAAESLNLEGVGIDNEQNKVNVYITQENLDSKKKEILKYLDEDLINWIVGDIEIKNNAYNLYPGEQIERYIDGSIWGNCSLGFNGRANGNDVGVTAGHCLNGTYYDLSDGVISIGSMSNANSSSASSYDAGYVTYNSGLNPSVYLNGSTMTIGTTDYSGQYRQVGNYVKIHATSLGGTGTPLLKILDSDLSLPGVTMHLVRTEYGGLTPGDSGGLVYSIANNGVKNYARVEGIYKGSYTSGGTPVGEVFSKYSYVFDGLGLSGVYTDNTY</sequence>
<name>A0A089HIE7_PAEDU</name>
<evidence type="ECO:0000256" key="2">
    <source>
        <dbReference type="SAM" id="SignalP"/>
    </source>
</evidence>
<accession>A0A089HIE7</accession>
<protein>
    <recommendedName>
        <fullName evidence="5">Serine protease</fullName>
    </recommendedName>
</protein>
<dbReference type="EMBL" id="CP009288">
    <property type="protein sequence ID" value="AIQ10877.1"/>
    <property type="molecule type" value="Genomic_DNA"/>
</dbReference>
<dbReference type="Gene3D" id="2.40.10.10">
    <property type="entry name" value="Trypsin-like serine proteases"/>
    <property type="match status" value="2"/>
</dbReference>
<evidence type="ECO:0000313" key="4">
    <source>
        <dbReference type="Proteomes" id="UP000029409"/>
    </source>
</evidence>
<dbReference type="KEGG" id="pdu:PDUR_01715"/>
<proteinExistence type="predicted"/>
<dbReference type="Proteomes" id="UP000029409">
    <property type="component" value="Chromosome"/>
</dbReference>
<feature type="chain" id="PRO_5001843012" description="Serine protease" evidence="2">
    <location>
        <begin position="26"/>
        <end position="417"/>
    </location>
</feature>
<evidence type="ECO:0008006" key="5">
    <source>
        <dbReference type="Google" id="ProtNLM"/>
    </source>
</evidence>
<dbReference type="OrthoDB" id="2519138at2"/>
<keyword evidence="2" id="KW-0732">Signal</keyword>
<keyword evidence="4" id="KW-1185">Reference proteome</keyword>
<dbReference type="RefSeq" id="WP_042204805.1">
    <property type="nucleotide sequence ID" value="NZ_CP009288.1"/>
</dbReference>